<accession>A0A511V079</accession>
<dbReference type="AlphaFoldDB" id="A0A511V079"/>
<keyword evidence="3" id="KW-1185">Reference proteome</keyword>
<dbReference type="SMART" id="SM00966">
    <property type="entry name" value="SpoVT_AbrB"/>
    <property type="match status" value="1"/>
</dbReference>
<gene>
    <name evidence="2" type="ORF">CQU01_25170</name>
</gene>
<proteinExistence type="predicted"/>
<dbReference type="Gene3D" id="2.10.260.10">
    <property type="match status" value="1"/>
</dbReference>
<dbReference type="SUPFAM" id="SSF89447">
    <property type="entry name" value="AbrB/MazE/MraZ-like"/>
    <property type="match status" value="1"/>
</dbReference>
<dbReference type="RefSeq" id="WP_170226730.1">
    <property type="nucleotide sequence ID" value="NZ_BJXW01000036.1"/>
</dbReference>
<evidence type="ECO:0000313" key="2">
    <source>
        <dbReference type="EMBL" id="GEN32279.1"/>
    </source>
</evidence>
<sequence>MTEKQLVFYSKVQKWDSDLAIILPDKVIDKLKIKDGTEEIFILDGQTITIKKKSALNKLMAQTTDENKHEQVDWGKSKVKETPINSQIGHKLVMNGCMKKFMVQIFPH</sequence>
<dbReference type="Pfam" id="PF04014">
    <property type="entry name" value="MazE_antitoxin"/>
    <property type="match status" value="1"/>
</dbReference>
<evidence type="ECO:0000259" key="1">
    <source>
        <dbReference type="SMART" id="SM00966"/>
    </source>
</evidence>
<reference evidence="2 3" key="1">
    <citation type="submission" date="2019-07" db="EMBL/GenBank/DDBJ databases">
        <title>Whole genome shotgun sequence of Cerasibacillus quisquiliarum NBRC 102429.</title>
        <authorList>
            <person name="Hosoyama A."/>
            <person name="Uohara A."/>
            <person name="Ohji S."/>
            <person name="Ichikawa N."/>
        </authorList>
    </citation>
    <scope>NUCLEOTIDE SEQUENCE [LARGE SCALE GENOMIC DNA]</scope>
    <source>
        <strain evidence="2 3">NBRC 102429</strain>
    </source>
</reference>
<protein>
    <recommendedName>
        <fullName evidence="1">SpoVT-AbrB domain-containing protein</fullName>
    </recommendedName>
</protein>
<dbReference type="EMBL" id="BJXW01000036">
    <property type="protein sequence ID" value="GEN32279.1"/>
    <property type="molecule type" value="Genomic_DNA"/>
</dbReference>
<name>A0A511V079_9BACI</name>
<comment type="caution">
    <text evidence="2">The sequence shown here is derived from an EMBL/GenBank/DDBJ whole genome shotgun (WGS) entry which is preliminary data.</text>
</comment>
<evidence type="ECO:0000313" key="3">
    <source>
        <dbReference type="Proteomes" id="UP000321491"/>
    </source>
</evidence>
<dbReference type="InterPro" id="IPR007159">
    <property type="entry name" value="SpoVT-AbrB_dom"/>
</dbReference>
<dbReference type="GO" id="GO:0003677">
    <property type="term" value="F:DNA binding"/>
    <property type="evidence" value="ECO:0007669"/>
    <property type="project" value="InterPro"/>
</dbReference>
<organism evidence="2 3">
    <name type="scientific">Cerasibacillus quisquiliarum</name>
    <dbReference type="NCBI Taxonomy" id="227865"/>
    <lineage>
        <taxon>Bacteria</taxon>
        <taxon>Bacillati</taxon>
        <taxon>Bacillota</taxon>
        <taxon>Bacilli</taxon>
        <taxon>Bacillales</taxon>
        <taxon>Bacillaceae</taxon>
        <taxon>Cerasibacillus</taxon>
    </lineage>
</organism>
<dbReference type="InterPro" id="IPR037914">
    <property type="entry name" value="SpoVT-AbrB_sf"/>
</dbReference>
<dbReference type="Proteomes" id="UP000321491">
    <property type="component" value="Unassembled WGS sequence"/>
</dbReference>
<feature type="domain" description="SpoVT-AbrB" evidence="1">
    <location>
        <begin position="13"/>
        <end position="58"/>
    </location>
</feature>